<gene>
    <name evidence="1" type="ORF">Raf01_41700</name>
</gene>
<evidence type="ECO:0000313" key="2">
    <source>
        <dbReference type="Proteomes" id="UP000642748"/>
    </source>
</evidence>
<organism evidence="1 2">
    <name type="scientific">Rugosimonospora africana</name>
    <dbReference type="NCBI Taxonomy" id="556532"/>
    <lineage>
        <taxon>Bacteria</taxon>
        <taxon>Bacillati</taxon>
        <taxon>Actinomycetota</taxon>
        <taxon>Actinomycetes</taxon>
        <taxon>Micromonosporales</taxon>
        <taxon>Micromonosporaceae</taxon>
        <taxon>Rugosimonospora</taxon>
    </lineage>
</organism>
<proteinExistence type="predicted"/>
<dbReference type="EMBL" id="BONZ01000039">
    <property type="protein sequence ID" value="GIH15998.1"/>
    <property type="molecule type" value="Genomic_DNA"/>
</dbReference>
<protein>
    <recommendedName>
        <fullName evidence="3">Knr4/Smi1-like domain-containing protein</fullName>
    </recommendedName>
</protein>
<name>A0A8J3QUJ7_9ACTN</name>
<accession>A0A8J3QUJ7</accession>
<reference evidence="1" key="1">
    <citation type="submission" date="2021-01" db="EMBL/GenBank/DDBJ databases">
        <title>Whole genome shotgun sequence of Rugosimonospora africana NBRC 104875.</title>
        <authorList>
            <person name="Komaki H."/>
            <person name="Tamura T."/>
        </authorList>
    </citation>
    <scope>NUCLEOTIDE SEQUENCE</scope>
    <source>
        <strain evidence="1">NBRC 104875</strain>
    </source>
</reference>
<comment type="caution">
    <text evidence="1">The sequence shown here is derived from an EMBL/GenBank/DDBJ whole genome shotgun (WGS) entry which is preliminary data.</text>
</comment>
<dbReference type="Proteomes" id="UP000642748">
    <property type="component" value="Unassembled WGS sequence"/>
</dbReference>
<dbReference type="AlphaFoldDB" id="A0A8J3QUJ7"/>
<evidence type="ECO:0000313" key="1">
    <source>
        <dbReference type="EMBL" id="GIH15998.1"/>
    </source>
</evidence>
<keyword evidence="2" id="KW-1185">Reference proteome</keyword>
<evidence type="ECO:0008006" key="3">
    <source>
        <dbReference type="Google" id="ProtNLM"/>
    </source>
</evidence>
<dbReference type="SUPFAM" id="SSF160631">
    <property type="entry name" value="SMI1/KNR4-like"/>
    <property type="match status" value="1"/>
</dbReference>
<dbReference type="InterPro" id="IPR037883">
    <property type="entry name" value="Knr4/Smi1-like_sf"/>
</dbReference>
<sequence length="444" mass="49392">MQEHGFELGAPLSETVVAEFEARHEITLPRGCRWFLTELGDGGAGPGYKLRRLADSCGGVCRPGHLAKASQYLLGPRYLDDWEQRYEEPPGPDRTFLGGTLRIADQGCSLFTQLVVTGPARGRLFNLDDEGPVGPYVVEDSDFLAWYERWLDEAVAGYDCGWFGERLPLDEPTLIAVLADDPSPQRGARAGESLLSLPMVSDAAWTALARAVATDIDPNVRAELLHELTWQSYDRQRRPEHPEAAADKVAQYARSRTPIGLRALAVLHKLTLDDLLPELASYDLERRRKAAYLLDWNPGKTRREKPPRDVLDRVVGRLLVDPDPLFVPTASRWPDVTRPGRQASARFSLREVGRQVGSRPPSKHRGRSWLPFCGARPGHLPASSRRQSSSGTRRILRSCLRILGIGDLPVALDEFECVGMSRLFVRPLRAHRSSALGALGWPGY</sequence>